<gene>
    <name evidence="3" type="ORF">SAMN04490194_1241</name>
    <name evidence="4" type="ORF">SAMN04490194_1779</name>
    <name evidence="5" type="ORF">SAMN04490194_2461</name>
    <name evidence="6" type="ORF">SAMN04490194_2609</name>
    <name evidence="7" type="ORF">SAMN04490194_2780</name>
    <name evidence="8" type="ORF">SAMN04490194_3175</name>
</gene>
<evidence type="ECO:0000313" key="6">
    <source>
        <dbReference type="EMBL" id="SEE52475.1"/>
    </source>
</evidence>
<evidence type="ECO:0000313" key="9">
    <source>
        <dbReference type="Proteomes" id="UP000198985"/>
    </source>
</evidence>
<dbReference type="EMBL" id="FNTY01000002">
    <property type="protein sequence ID" value="SEE52475.1"/>
    <property type="molecule type" value="Genomic_DNA"/>
</dbReference>
<comment type="similarity">
    <text evidence="1">Belongs to the transposase 8 family.</text>
</comment>
<dbReference type="GO" id="GO:0004803">
    <property type="term" value="F:transposase activity"/>
    <property type="evidence" value="ECO:0007669"/>
    <property type="project" value="InterPro"/>
</dbReference>
<name>A0A1H5GP38_9PSED</name>
<dbReference type="PANTHER" id="PTHR33215">
    <property type="entry name" value="PROTEIN DISTAL ANTENNA"/>
    <property type="match status" value="1"/>
</dbReference>
<dbReference type="RefSeq" id="WP_235864400.1">
    <property type="nucleotide sequence ID" value="NZ_FNTY01000002.1"/>
</dbReference>
<evidence type="ECO:0000313" key="7">
    <source>
        <dbReference type="EMBL" id="SEE55732.1"/>
    </source>
</evidence>
<evidence type="ECO:0000313" key="3">
    <source>
        <dbReference type="EMBL" id="SEE16848.1"/>
    </source>
</evidence>
<protein>
    <submittedName>
        <fullName evidence="3">Transposase</fullName>
    </submittedName>
</protein>
<dbReference type="Pfam" id="PF01527">
    <property type="entry name" value="HTH_Tnp_1"/>
    <property type="match status" value="1"/>
</dbReference>
<sequence length="101" mass="11679">MKERRVFSREFKHRAASMVIDDGCSVQEVCASLDISATALRRWVDQVRKEQKGQPVQGTKAITEDQRQIQDLKAKIKRMEMEAEILKKATALLMSDPDRFR</sequence>
<dbReference type="PANTHER" id="PTHR33215:SF12">
    <property type="entry name" value="TRANSPOSASE INSN FOR INSERTION SEQUENCE ELEMENT IS911A-RELATED"/>
    <property type="match status" value="1"/>
</dbReference>
<dbReference type="EMBL" id="FNTY01000002">
    <property type="protein sequence ID" value="SEE63239.1"/>
    <property type="molecule type" value="Genomic_DNA"/>
</dbReference>
<dbReference type="InterPro" id="IPR009057">
    <property type="entry name" value="Homeodomain-like_sf"/>
</dbReference>
<dbReference type="EMBL" id="FNTY01000002">
    <property type="protein sequence ID" value="SEE32123.1"/>
    <property type="molecule type" value="Genomic_DNA"/>
</dbReference>
<evidence type="ECO:0000313" key="4">
    <source>
        <dbReference type="EMBL" id="SEE32123.1"/>
    </source>
</evidence>
<dbReference type="EMBL" id="FNTY01000002">
    <property type="protein sequence ID" value="SEE55732.1"/>
    <property type="molecule type" value="Genomic_DNA"/>
</dbReference>
<feature type="coiled-coil region" evidence="2">
    <location>
        <begin position="62"/>
        <end position="89"/>
    </location>
</feature>
<dbReference type="Proteomes" id="UP000198985">
    <property type="component" value="Unassembled WGS sequence"/>
</dbReference>
<reference evidence="3 9" key="1">
    <citation type="submission" date="2016-10" db="EMBL/GenBank/DDBJ databases">
        <authorList>
            <person name="de Groot N.N."/>
        </authorList>
    </citation>
    <scope>NUCLEOTIDE SEQUENCE [LARGE SCALE GENOMIC DNA]</scope>
    <source>
        <strain evidence="3 9">BS3662</strain>
    </source>
</reference>
<dbReference type="GO" id="GO:0003677">
    <property type="term" value="F:DNA binding"/>
    <property type="evidence" value="ECO:0007669"/>
    <property type="project" value="InterPro"/>
</dbReference>
<dbReference type="InterPro" id="IPR002514">
    <property type="entry name" value="Transposase_8"/>
</dbReference>
<evidence type="ECO:0000256" key="2">
    <source>
        <dbReference type="SAM" id="Coils"/>
    </source>
</evidence>
<evidence type="ECO:0000313" key="5">
    <source>
        <dbReference type="EMBL" id="SEE48974.1"/>
    </source>
</evidence>
<dbReference type="AlphaFoldDB" id="A0A1H5GP38"/>
<dbReference type="SUPFAM" id="SSF46689">
    <property type="entry name" value="Homeodomain-like"/>
    <property type="match status" value="1"/>
</dbReference>
<dbReference type="EMBL" id="FNTY01000002">
    <property type="protein sequence ID" value="SEE16848.1"/>
    <property type="molecule type" value="Genomic_DNA"/>
</dbReference>
<dbReference type="EMBL" id="FNTY01000002">
    <property type="protein sequence ID" value="SEE48974.1"/>
    <property type="molecule type" value="Genomic_DNA"/>
</dbReference>
<dbReference type="InterPro" id="IPR051839">
    <property type="entry name" value="RD_transcriptional_regulator"/>
</dbReference>
<evidence type="ECO:0000313" key="8">
    <source>
        <dbReference type="EMBL" id="SEE63239.1"/>
    </source>
</evidence>
<dbReference type="GO" id="GO:0006313">
    <property type="term" value="P:DNA transposition"/>
    <property type="evidence" value="ECO:0007669"/>
    <property type="project" value="InterPro"/>
</dbReference>
<proteinExistence type="inferred from homology"/>
<evidence type="ECO:0000256" key="1">
    <source>
        <dbReference type="ARBA" id="ARBA00009964"/>
    </source>
</evidence>
<keyword evidence="2" id="KW-0175">Coiled coil</keyword>
<organism evidence="3 9">
    <name type="scientific">Pseudomonas migulae</name>
    <dbReference type="NCBI Taxonomy" id="78543"/>
    <lineage>
        <taxon>Bacteria</taxon>
        <taxon>Pseudomonadati</taxon>
        <taxon>Pseudomonadota</taxon>
        <taxon>Gammaproteobacteria</taxon>
        <taxon>Pseudomonadales</taxon>
        <taxon>Pseudomonadaceae</taxon>
        <taxon>Pseudomonas</taxon>
    </lineage>
</organism>
<dbReference type="Gene3D" id="1.10.10.60">
    <property type="entry name" value="Homeodomain-like"/>
    <property type="match status" value="1"/>
</dbReference>
<accession>A0A1H5GP38</accession>